<dbReference type="Proteomes" id="UP001149813">
    <property type="component" value="Unassembled WGS sequence"/>
</dbReference>
<reference evidence="2" key="1">
    <citation type="submission" date="2022-07" db="EMBL/GenBank/DDBJ databases">
        <title>Phylogenomic reconstructions and comparative analyses of Kickxellomycotina fungi.</title>
        <authorList>
            <person name="Reynolds N.K."/>
            <person name="Stajich J.E."/>
            <person name="Barry K."/>
            <person name="Grigoriev I.V."/>
            <person name="Crous P."/>
            <person name="Smith M.E."/>
        </authorList>
    </citation>
    <scope>NUCLEOTIDE SEQUENCE</scope>
    <source>
        <strain evidence="2">NBRC 32514</strain>
    </source>
</reference>
<dbReference type="InterPro" id="IPR036514">
    <property type="entry name" value="SGNH_hydro_sf"/>
</dbReference>
<dbReference type="Gene3D" id="3.40.50.1110">
    <property type="entry name" value="SGNH hydrolase"/>
    <property type="match status" value="1"/>
</dbReference>
<feature type="domain" description="SGNH hydrolase-type esterase" evidence="1">
    <location>
        <begin position="7"/>
        <end position="200"/>
    </location>
</feature>
<dbReference type="InterPro" id="IPR045136">
    <property type="entry name" value="Iah1-like"/>
</dbReference>
<dbReference type="CDD" id="cd01838">
    <property type="entry name" value="Isoamyl_acetate_hydrolase_like"/>
    <property type="match status" value="1"/>
</dbReference>
<evidence type="ECO:0000259" key="1">
    <source>
        <dbReference type="Pfam" id="PF13472"/>
    </source>
</evidence>
<organism evidence="2 3">
    <name type="scientific">Coemansia erecta</name>
    <dbReference type="NCBI Taxonomy" id="147472"/>
    <lineage>
        <taxon>Eukaryota</taxon>
        <taxon>Fungi</taxon>
        <taxon>Fungi incertae sedis</taxon>
        <taxon>Zoopagomycota</taxon>
        <taxon>Kickxellomycotina</taxon>
        <taxon>Kickxellomycetes</taxon>
        <taxon>Kickxellales</taxon>
        <taxon>Kickxellaceae</taxon>
        <taxon>Coemansia</taxon>
    </lineage>
</organism>
<proteinExistence type="predicted"/>
<dbReference type="InterPro" id="IPR013830">
    <property type="entry name" value="SGNH_hydro"/>
</dbReference>
<evidence type="ECO:0000313" key="2">
    <source>
        <dbReference type="EMBL" id="KAJ1724929.1"/>
    </source>
</evidence>
<dbReference type="PANTHER" id="PTHR14209:SF19">
    <property type="entry name" value="ISOAMYL ACETATE-HYDROLYZING ESTERASE 1 HOMOLOG"/>
    <property type="match status" value="1"/>
</dbReference>
<sequence length="245" mass="27028">MTGQIVCLGDSITQRGWEVSSRGWVAQLAESYVRTHDVVNRGFGGYNTRWAVSLLPRMLPASSDRTRLVTVLFGANDAQLAPYKQHVPLDEFERNLHAILDALLKPGSSMYAPRASVVLVTPPVVGEAMWAEHLRLMGRPMDRSREVTRGYAEAVVRVARARNVLCVDLWRATEERVAEAPDGYASVLADGLHLNAAGNDLLFALLRAAIARRLPHLDPAAMPLELPHHSAVVSGSAEEFEQYLR</sequence>
<dbReference type="EMBL" id="JANBOJ010000017">
    <property type="protein sequence ID" value="KAJ1724929.1"/>
    <property type="molecule type" value="Genomic_DNA"/>
</dbReference>
<dbReference type="OrthoDB" id="671439at2759"/>
<dbReference type="Pfam" id="PF13472">
    <property type="entry name" value="Lipase_GDSL_2"/>
    <property type="match status" value="1"/>
</dbReference>
<dbReference type="AlphaFoldDB" id="A0A9W8CTF0"/>
<keyword evidence="3" id="KW-1185">Reference proteome</keyword>
<accession>A0A9W8CTF0</accession>
<protein>
    <submittedName>
        <fullName evidence="2">Isoamyl acetate-hydrolyzing esterase</fullName>
    </submittedName>
</protein>
<gene>
    <name evidence="2" type="primary">IAH1_2</name>
    <name evidence="2" type="ORF">LPJ53_000855</name>
</gene>
<evidence type="ECO:0000313" key="3">
    <source>
        <dbReference type="Proteomes" id="UP001149813"/>
    </source>
</evidence>
<dbReference type="PANTHER" id="PTHR14209">
    <property type="entry name" value="ISOAMYL ACETATE-HYDROLYZING ESTERASE 1"/>
    <property type="match status" value="1"/>
</dbReference>
<dbReference type="SUPFAM" id="SSF52266">
    <property type="entry name" value="SGNH hydrolase"/>
    <property type="match status" value="1"/>
</dbReference>
<comment type="caution">
    <text evidence="2">The sequence shown here is derived from an EMBL/GenBank/DDBJ whole genome shotgun (WGS) entry which is preliminary data.</text>
</comment>
<name>A0A9W8CTF0_9FUNG</name>